<keyword evidence="3" id="KW-1185">Reference proteome</keyword>
<dbReference type="SUPFAM" id="SSF56784">
    <property type="entry name" value="HAD-like"/>
    <property type="match status" value="1"/>
</dbReference>
<dbReference type="InterPro" id="IPR036412">
    <property type="entry name" value="HAD-like_sf"/>
</dbReference>
<accession>G0QLX6</accession>
<proteinExistence type="predicted"/>
<dbReference type="EC" id="3.1.3.16" evidence="2"/>
<feature type="domain" description="FCP1 homology" evidence="1">
    <location>
        <begin position="26"/>
        <end position="188"/>
    </location>
</feature>
<reference evidence="2 3" key="1">
    <citation type="submission" date="2011-07" db="EMBL/GenBank/DDBJ databases">
        <authorList>
            <person name="Coyne R."/>
            <person name="Brami D."/>
            <person name="Johnson J."/>
            <person name="Hostetler J."/>
            <person name="Hannick L."/>
            <person name="Clark T."/>
            <person name="Cassidy-Hanley D."/>
            <person name="Inman J."/>
        </authorList>
    </citation>
    <scope>NUCLEOTIDE SEQUENCE [LARGE SCALE GENOMIC DNA]</scope>
    <source>
        <strain evidence="2 3">G5</strain>
    </source>
</reference>
<dbReference type="FunFam" id="3.40.50.1000:FF:000121">
    <property type="entry name" value="Uncharacterized protein"/>
    <property type="match status" value="1"/>
</dbReference>
<evidence type="ECO:0000313" key="3">
    <source>
        <dbReference type="Proteomes" id="UP000008983"/>
    </source>
</evidence>
<dbReference type="Pfam" id="PF03031">
    <property type="entry name" value="NIF"/>
    <property type="match status" value="1"/>
</dbReference>
<dbReference type="NCBIfam" id="TIGR02251">
    <property type="entry name" value="HIF-SF_euk"/>
    <property type="match status" value="1"/>
</dbReference>
<keyword evidence="2" id="KW-0378">Hydrolase</keyword>
<dbReference type="OrthoDB" id="277011at2759"/>
<dbReference type="GO" id="GO:0004722">
    <property type="term" value="F:protein serine/threonine phosphatase activity"/>
    <property type="evidence" value="ECO:0007669"/>
    <property type="project" value="UniProtKB-EC"/>
</dbReference>
<sequence length="226" mass="26577">MIRKSIYKQEEIVQINQNKLCIYEIKKNRQKTLVFDLDETLIHCNENVQIPSDVVLPIKFPTGEIIEAGINIRPYCYECLQELSKYYEIVVFTASHSCYANVVLDYLDPKGQYISYRLYRENCVTTEEGVYIKDLRVLQNRNMSDIVLVDNAAYSFGFQINNGIPVIPFYDNKNDNELKNLINFMKSIHQVKDFRDTLKKVLKINQFSEFQDPEMLLSTLFQELIQ</sequence>
<protein>
    <submittedName>
        <fullName evidence="2">NLI interacting factor-like phosphatase family protein, putative</fullName>
        <ecNumber evidence="2">3.1.3.16</ecNumber>
    </submittedName>
</protein>
<dbReference type="OMA" id="LCHKESE"/>
<dbReference type="RefSeq" id="XP_004039006.1">
    <property type="nucleotide sequence ID" value="XM_004038958.1"/>
</dbReference>
<dbReference type="SMART" id="SM00577">
    <property type="entry name" value="CPDc"/>
    <property type="match status" value="1"/>
</dbReference>
<gene>
    <name evidence="2" type="ORF">IMG5_038280</name>
</gene>
<name>G0QLX6_ICHMU</name>
<dbReference type="PANTHER" id="PTHR12210">
    <property type="entry name" value="DULLARD PROTEIN PHOSPHATASE"/>
    <property type="match status" value="1"/>
</dbReference>
<dbReference type="InterPro" id="IPR023214">
    <property type="entry name" value="HAD_sf"/>
</dbReference>
<dbReference type="InterPro" id="IPR050365">
    <property type="entry name" value="TIM50"/>
</dbReference>
<dbReference type="AlphaFoldDB" id="G0QLX6"/>
<dbReference type="STRING" id="857967.G0QLX6"/>
<dbReference type="InterPro" id="IPR011948">
    <property type="entry name" value="Dullard_phosphatase"/>
</dbReference>
<evidence type="ECO:0000313" key="2">
    <source>
        <dbReference type="EMBL" id="EGR33782.1"/>
    </source>
</evidence>
<organism evidence="2 3">
    <name type="scientific">Ichthyophthirius multifiliis</name>
    <name type="common">White spot disease agent</name>
    <name type="synonym">Ich</name>
    <dbReference type="NCBI Taxonomy" id="5932"/>
    <lineage>
        <taxon>Eukaryota</taxon>
        <taxon>Sar</taxon>
        <taxon>Alveolata</taxon>
        <taxon>Ciliophora</taxon>
        <taxon>Intramacronucleata</taxon>
        <taxon>Oligohymenophorea</taxon>
        <taxon>Hymenostomatida</taxon>
        <taxon>Ophryoglenina</taxon>
        <taxon>Ichthyophthirius</taxon>
    </lineage>
</organism>
<dbReference type="Gene3D" id="3.40.50.1000">
    <property type="entry name" value="HAD superfamily/HAD-like"/>
    <property type="match status" value="1"/>
</dbReference>
<dbReference type="InterPro" id="IPR004274">
    <property type="entry name" value="FCP1_dom"/>
</dbReference>
<dbReference type="CDD" id="cd07521">
    <property type="entry name" value="HAD_FCP1-like"/>
    <property type="match status" value="1"/>
</dbReference>
<dbReference type="GeneID" id="14909965"/>
<dbReference type="eggNOG" id="KOG1605">
    <property type="taxonomic scope" value="Eukaryota"/>
</dbReference>
<dbReference type="EMBL" id="GL983324">
    <property type="protein sequence ID" value="EGR33782.1"/>
    <property type="molecule type" value="Genomic_DNA"/>
</dbReference>
<dbReference type="PROSITE" id="PS50969">
    <property type="entry name" value="FCP1"/>
    <property type="match status" value="1"/>
</dbReference>
<dbReference type="InParanoid" id="G0QLX6"/>
<dbReference type="Proteomes" id="UP000008983">
    <property type="component" value="Unassembled WGS sequence"/>
</dbReference>
<evidence type="ECO:0000259" key="1">
    <source>
        <dbReference type="PROSITE" id="PS50969"/>
    </source>
</evidence>